<dbReference type="PANTHER" id="PTHR43520">
    <property type="entry name" value="ATP7, ISOFORM B"/>
    <property type="match status" value="1"/>
</dbReference>
<dbReference type="Pfam" id="PF00122">
    <property type="entry name" value="E1-E2_ATPase"/>
    <property type="match status" value="1"/>
</dbReference>
<dbReference type="PRINTS" id="PR00943">
    <property type="entry name" value="CUATPASE"/>
</dbReference>
<feature type="transmembrane region" description="Helical" evidence="18">
    <location>
        <begin position="790"/>
        <end position="808"/>
    </location>
</feature>
<name>F9ZTX6_ACICS</name>
<evidence type="ECO:0000256" key="8">
    <source>
        <dbReference type="ARBA" id="ARBA00022737"/>
    </source>
</evidence>
<evidence type="ECO:0000256" key="2">
    <source>
        <dbReference type="ARBA" id="ARBA00006024"/>
    </source>
</evidence>
<dbReference type="InterPro" id="IPR001757">
    <property type="entry name" value="P_typ_ATPase"/>
</dbReference>
<keyword evidence="8" id="KW-0677">Repeat</keyword>
<dbReference type="PROSITE" id="PS01047">
    <property type="entry name" value="HMA_1"/>
    <property type="match status" value="2"/>
</dbReference>
<dbReference type="EMBL" id="CP002573">
    <property type="protein sequence ID" value="AEK59460.1"/>
    <property type="molecule type" value="Genomic_DNA"/>
</dbReference>
<feature type="transmembrane region" description="Helical" evidence="18">
    <location>
        <begin position="762"/>
        <end position="784"/>
    </location>
</feature>
<dbReference type="PROSITE" id="PS01229">
    <property type="entry name" value="COF_2"/>
    <property type="match status" value="1"/>
</dbReference>
<dbReference type="SFLD" id="SFLDG00002">
    <property type="entry name" value="C1.7:_P-type_atpase_like"/>
    <property type="match status" value="1"/>
</dbReference>
<dbReference type="GO" id="GO:0060003">
    <property type="term" value="P:copper ion export"/>
    <property type="evidence" value="ECO:0007669"/>
    <property type="project" value="UniProtKB-ARBA"/>
</dbReference>
<keyword evidence="17 18" id="KW-0472">Membrane</keyword>
<dbReference type="NCBIfam" id="TIGR01511">
    <property type="entry name" value="ATPase-IB1_Cu"/>
    <property type="match status" value="1"/>
</dbReference>
<comment type="similarity">
    <text evidence="2 18">Belongs to the cation transport ATPase (P-type) (TC 3.A.3) family. Type IB subfamily.</text>
</comment>
<dbReference type="InterPro" id="IPR017969">
    <property type="entry name" value="Heavy-metal-associated_CS"/>
</dbReference>
<evidence type="ECO:0000313" key="21">
    <source>
        <dbReference type="Proteomes" id="UP000006135"/>
    </source>
</evidence>
<dbReference type="Pfam" id="PF00702">
    <property type="entry name" value="Hydrolase"/>
    <property type="match status" value="1"/>
</dbReference>
<evidence type="ECO:0000256" key="13">
    <source>
        <dbReference type="ARBA" id="ARBA00022967"/>
    </source>
</evidence>
<dbReference type="Gene3D" id="2.70.150.10">
    <property type="entry name" value="Calcium-transporting ATPase, cytoplasmic transduction domain A"/>
    <property type="match status" value="1"/>
</dbReference>
<keyword evidence="13" id="KW-1278">Translocase</keyword>
<organism evidence="20 21">
    <name type="scientific">Acidithiobacillus caldus (strain SM-1)</name>
    <dbReference type="NCBI Taxonomy" id="990288"/>
    <lineage>
        <taxon>Bacteria</taxon>
        <taxon>Pseudomonadati</taxon>
        <taxon>Pseudomonadota</taxon>
        <taxon>Acidithiobacillia</taxon>
        <taxon>Acidithiobacillales</taxon>
        <taxon>Acidithiobacillaceae</taxon>
        <taxon>Acidithiobacillus</taxon>
    </lineage>
</organism>
<dbReference type="InterPro" id="IPR008250">
    <property type="entry name" value="ATPase_P-typ_transduc_dom_A_sf"/>
</dbReference>
<dbReference type="GO" id="GO:0016887">
    <property type="term" value="F:ATP hydrolysis activity"/>
    <property type="evidence" value="ECO:0007669"/>
    <property type="project" value="InterPro"/>
</dbReference>
<dbReference type="GO" id="GO:0005507">
    <property type="term" value="F:copper ion binding"/>
    <property type="evidence" value="ECO:0007669"/>
    <property type="project" value="InterPro"/>
</dbReference>
<dbReference type="NCBIfam" id="TIGR01494">
    <property type="entry name" value="ATPase_P-type"/>
    <property type="match status" value="1"/>
</dbReference>
<proteinExistence type="inferred from homology"/>
<keyword evidence="16" id="KW-0406">Ion transport</keyword>
<dbReference type="Gene3D" id="3.40.50.1000">
    <property type="entry name" value="HAD superfamily/HAD-like"/>
    <property type="match status" value="1"/>
</dbReference>
<dbReference type="PROSITE" id="PS00154">
    <property type="entry name" value="ATPASE_E1_E2"/>
    <property type="match status" value="1"/>
</dbReference>
<dbReference type="InterPro" id="IPR036412">
    <property type="entry name" value="HAD-like_sf"/>
</dbReference>
<evidence type="ECO:0000256" key="17">
    <source>
        <dbReference type="ARBA" id="ARBA00023136"/>
    </source>
</evidence>
<dbReference type="FunFam" id="2.70.150.10:FF:000020">
    <property type="entry name" value="Copper-exporting P-type ATPase A"/>
    <property type="match status" value="1"/>
</dbReference>
<dbReference type="InterPro" id="IPR027256">
    <property type="entry name" value="P-typ_ATPase_IB"/>
</dbReference>
<dbReference type="SFLD" id="SFLDF00027">
    <property type="entry name" value="p-type_atpase"/>
    <property type="match status" value="1"/>
</dbReference>
<dbReference type="EC" id="7.2.2.8" evidence="3"/>
<feature type="domain" description="HMA" evidence="19">
    <location>
        <begin position="11"/>
        <end position="77"/>
    </location>
</feature>
<evidence type="ECO:0000256" key="4">
    <source>
        <dbReference type="ARBA" id="ARBA00022448"/>
    </source>
</evidence>
<dbReference type="GO" id="GO:0055070">
    <property type="term" value="P:copper ion homeostasis"/>
    <property type="evidence" value="ECO:0007669"/>
    <property type="project" value="TreeGrafter"/>
</dbReference>
<evidence type="ECO:0000256" key="5">
    <source>
        <dbReference type="ARBA" id="ARBA00022475"/>
    </source>
</evidence>
<dbReference type="InterPro" id="IPR044492">
    <property type="entry name" value="P_typ_ATPase_HD_dom"/>
</dbReference>
<dbReference type="InterPro" id="IPR036163">
    <property type="entry name" value="HMA_dom_sf"/>
</dbReference>
<dbReference type="InterPro" id="IPR059000">
    <property type="entry name" value="ATPase_P-type_domA"/>
</dbReference>
<sequence length="835" mass="88897">MEHDMSEENLERLDIGVRGMTCASCSSRVERALRRLPGVQSAQVNLATERAEVHFSPGQQSASALVAAVQASGYEPMVEEAEIAVGGMTCASCVGRVERALRRQPGILEASVNLATEKAVVRYLPTMIQGADMLAAIRKAGYTASLASAAAGQGAARRPGRETTARSLWLAVGTALIVLFLAMVPPWWPSLQQFMNSVQPFPGAWDWLQMLLTTFVLFGPGRRFFRAGWVAYRHLAPDMNALVATGTGAAWLYSLLVLLVPSIFPEAARHVYFDSAAVVIAAILVGKYLEAAAKDRSAAAIAQLARLQVRSAALLDETGQTHEIPIAELQPGQRVLVRPGERIPVDGRVLEGRAEVDEAMLTGEPLPQNRRPGDSVVGGTLCRDGRLIIEVSARAGDTVLAQIIRLVENAQGGKLPIQGLADRVVRVFTPLVLLTAALSFGAWLTLTGDLSQALVAAVAVLVVACPCAMGLATPAAVLVGTGRAAELGVLFRSGEAVEHLARADTLIFDKTGTLTTGRPRLVAIHGADPDRALTLAAAAEQGSEHPLGQALLEAAQERRLHLPPLQDFQALPGLGLRARVENRDVVLGSAEFLRSEGITVDEENGQTVAEAEAQGAIHLAVDRQFWGTFRFADPLRPEAARVVEALRRRGFVLWMITGDAAGTASKVARDVGIEHWYAGVLPQDKAKYLRELRGAGKKIAFVGDGINDAPALATADVGIALASATDIARAAADVTLTHGRLEAVVTAVDLARRTLAVIRGNLFWAFFYNVLLIPVAAGLAAPWGLTLNPIAAGVAMALSSVFVLSNSLRLRRLPPFPEVRPAANSPPARTLERYP</sequence>
<keyword evidence="4" id="KW-0813">Transport</keyword>
<dbReference type="Gene3D" id="3.40.1110.10">
    <property type="entry name" value="Calcium-transporting ATPase, cytoplasmic domain N"/>
    <property type="match status" value="1"/>
</dbReference>
<feature type="transmembrane region" description="Helical" evidence="18">
    <location>
        <begin position="424"/>
        <end position="446"/>
    </location>
</feature>
<dbReference type="GO" id="GO:0005886">
    <property type="term" value="C:plasma membrane"/>
    <property type="evidence" value="ECO:0007669"/>
    <property type="project" value="UniProtKB-SubCell"/>
</dbReference>
<evidence type="ECO:0000256" key="9">
    <source>
        <dbReference type="ARBA" id="ARBA00022741"/>
    </source>
</evidence>
<keyword evidence="11 18" id="KW-0067">ATP-binding</keyword>
<keyword evidence="6 18" id="KW-0812">Transmembrane</keyword>
<keyword evidence="7 18" id="KW-0479">Metal-binding</keyword>
<dbReference type="CDD" id="cd00371">
    <property type="entry name" value="HMA"/>
    <property type="match status" value="2"/>
</dbReference>
<reference evidence="20 21" key="1">
    <citation type="journal article" date="2011" name="J. Genet. Genomics">
        <title>Unraveling the Acidithiobacillus caldus complete genome and its central metabolisms for carbon assimilation.</title>
        <authorList>
            <person name="You X.Y."/>
            <person name="Guo X."/>
            <person name="Zheng H.J."/>
            <person name="Zhang M.J."/>
            <person name="Liu L.J."/>
            <person name="Zhu Y.Q."/>
            <person name="Zhu B."/>
            <person name="Wang S.Y."/>
            <person name="Zhao G.P."/>
            <person name="Poetsch A."/>
            <person name="Jiang C.Y."/>
            <person name="Liu S.J."/>
        </authorList>
    </citation>
    <scope>NUCLEOTIDE SEQUENCE [LARGE SCALE GENOMIC DNA]</scope>
    <source>
        <strain evidence="20 21">SM-1</strain>
    </source>
</reference>
<keyword evidence="14 18" id="KW-1133">Transmembrane helix</keyword>
<dbReference type="SUPFAM" id="SSF81653">
    <property type="entry name" value="Calcium ATPase, transduction domain A"/>
    <property type="match status" value="1"/>
</dbReference>
<feature type="transmembrane region" description="Helical" evidence="18">
    <location>
        <begin position="204"/>
        <end position="221"/>
    </location>
</feature>
<feature type="domain" description="HMA" evidence="19">
    <location>
        <begin position="79"/>
        <end position="145"/>
    </location>
</feature>
<evidence type="ECO:0000256" key="1">
    <source>
        <dbReference type="ARBA" id="ARBA00004651"/>
    </source>
</evidence>
<dbReference type="SUPFAM" id="SSF55008">
    <property type="entry name" value="HMA, heavy metal-associated domain"/>
    <property type="match status" value="2"/>
</dbReference>
<evidence type="ECO:0000256" key="7">
    <source>
        <dbReference type="ARBA" id="ARBA00022723"/>
    </source>
</evidence>
<dbReference type="InterPro" id="IPR023214">
    <property type="entry name" value="HAD_sf"/>
</dbReference>
<dbReference type="CDD" id="cd02094">
    <property type="entry name" value="P-type_ATPase_Cu-like"/>
    <property type="match status" value="1"/>
</dbReference>
<evidence type="ECO:0000256" key="3">
    <source>
        <dbReference type="ARBA" id="ARBA00012517"/>
    </source>
</evidence>
<dbReference type="KEGG" id="acu:Atc_2814"/>
<gene>
    <name evidence="20" type="ordered locus">Atc_2814</name>
</gene>
<feature type="transmembrane region" description="Helical" evidence="18">
    <location>
        <begin position="241"/>
        <end position="264"/>
    </location>
</feature>
<dbReference type="Proteomes" id="UP000006135">
    <property type="component" value="Chromosome"/>
</dbReference>
<dbReference type="InterPro" id="IPR023298">
    <property type="entry name" value="ATPase_P-typ_TM_dom_sf"/>
</dbReference>
<dbReference type="SUPFAM" id="SSF81665">
    <property type="entry name" value="Calcium ATPase, transmembrane domain M"/>
    <property type="match status" value="1"/>
</dbReference>
<dbReference type="PROSITE" id="PS50846">
    <property type="entry name" value="HMA_2"/>
    <property type="match status" value="2"/>
</dbReference>
<keyword evidence="12" id="KW-0460">Magnesium</keyword>
<dbReference type="SFLD" id="SFLDS00003">
    <property type="entry name" value="Haloacid_Dehalogenase"/>
    <property type="match status" value="1"/>
</dbReference>
<dbReference type="PANTHER" id="PTHR43520:SF8">
    <property type="entry name" value="P-TYPE CU(+) TRANSPORTER"/>
    <property type="match status" value="1"/>
</dbReference>
<evidence type="ECO:0000256" key="12">
    <source>
        <dbReference type="ARBA" id="ARBA00022842"/>
    </source>
</evidence>
<evidence type="ECO:0000256" key="6">
    <source>
        <dbReference type="ARBA" id="ARBA00022692"/>
    </source>
</evidence>
<protein>
    <recommendedName>
        <fullName evidence="3">P-type Cu(+) transporter</fullName>
        <ecNumber evidence="3">7.2.2.8</ecNumber>
    </recommendedName>
</protein>
<dbReference type="STRING" id="990288.Atc_2814"/>
<dbReference type="HOGENOM" id="CLU_001771_0_3_6"/>
<dbReference type="InterPro" id="IPR006121">
    <property type="entry name" value="HMA_dom"/>
</dbReference>
<comment type="subcellular location">
    <subcellularLocation>
        <location evidence="1">Cell membrane</location>
        <topology evidence="1">Multi-pass membrane protein</topology>
    </subcellularLocation>
</comment>
<keyword evidence="15" id="KW-0186">Copper</keyword>
<dbReference type="GO" id="GO:0005524">
    <property type="term" value="F:ATP binding"/>
    <property type="evidence" value="ECO:0007669"/>
    <property type="project" value="UniProtKB-UniRule"/>
</dbReference>
<keyword evidence="21" id="KW-1185">Reference proteome</keyword>
<dbReference type="NCBIfam" id="TIGR00003">
    <property type="entry name" value="copper ion binding protein"/>
    <property type="match status" value="2"/>
</dbReference>
<evidence type="ECO:0000256" key="16">
    <source>
        <dbReference type="ARBA" id="ARBA00023065"/>
    </source>
</evidence>
<dbReference type="InterPro" id="IPR023299">
    <property type="entry name" value="ATPase_P-typ_cyto_dom_N"/>
</dbReference>
<keyword evidence="10" id="KW-0187">Copper transport</keyword>
<keyword evidence="5 18" id="KW-1003">Cell membrane</keyword>
<dbReference type="GO" id="GO:0043682">
    <property type="term" value="F:P-type divalent copper transporter activity"/>
    <property type="evidence" value="ECO:0007669"/>
    <property type="project" value="TreeGrafter"/>
</dbReference>
<accession>F9ZTX6</accession>
<dbReference type="AlphaFoldDB" id="F9ZTX6"/>
<evidence type="ECO:0000256" key="11">
    <source>
        <dbReference type="ARBA" id="ARBA00022840"/>
    </source>
</evidence>
<evidence type="ECO:0000256" key="15">
    <source>
        <dbReference type="ARBA" id="ARBA00023008"/>
    </source>
</evidence>
<feature type="transmembrane region" description="Helical" evidence="18">
    <location>
        <begin position="167"/>
        <end position="184"/>
    </location>
</feature>
<dbReference type="Pfam" id="PF00403">
    <property type="entry name" value="HMA"/>
    <property type="match status" value="2"/>
</dbReference>
<evidence type="ECO:0000256" key="10">
    <source>
        <dbReference type="ARBA" id="ARBA00022796"/>
    </source>
</evidence>
<dbReference type="Gene3D" id="3.30.70.100">
    <property type="match status" value="2"/>
</dbReference>
<keyword evidence="9 18" id="KW-0547">Nucleotide-binding</keyword>
<evidence type="ECO:0000259" key="19">
    <source>
        <dbReference type="PROSITE" id="PS50846"/>
    </source>
</evidence>
<evidence type="ECO:0000256" key="14">
    <source>
        <dbReference type="ARBA" id="ARBA00022989"/>
    </source>
</evidence>
<dbReference type="SUPFAM" id="SSF56784">
    <property type="entry name" value="HAD-like"/>
    <property type="match status" value="1"/>
</dbReference>
<dbReference type="FunFam" id="3.30.70.100:FF:000005">
    <property type="entry name" value="Copper-exporting P-type ATPase A"/>
    <property type="match status" value="2"/>
</dbReference>
<evidence type="ECO:0000313" key="20">
    <source>
        <dbReference type="EMBL" id="AEK59460.1"/>
    </source>
</evidence>
<feature type="transmembrane region" description="Helical" evidence="18">
    <location>
        <begin position="452"/>
        <end position="479"/>
    </location>
</feature>
<dbReference type="GO" id="GO:0140581">
    <property type="term" value="F:P-type monovalent copper transporter activity"/>
    <property type="evidence" value="ECO:0007669"/>
    <property type="project" value="UniProtKB-EC"/>
</dbReference>
<dbReference type="InterPro" id="IPR018303">
    <property type="entry name" value="ATPase_P-typ_P_site"/>
</dbReference>
<dbReference type="PRINTS" id="PR00119">
    <property type="entry name" value="CATATPASE"/>
</dbReference>
<dbReference type="PRINTS" id="PR00942">
    <property type="entry name" value="CUATPASEI"/>
</dbReference>
<dbReference type="InterPro" id="IPR006122">
    <property type="entry name" value="HMA_Cu_ion-bd"/>
</dbReference>
<evidence type="ECO:0000256" key="18">
    <source>
        <dbReference type="RuleBase" id="RU362081"/>
    </source>
</evidence>
<feature type="transmembrane region" description="Helical" evidence="18">
    <location>
        <begin position="270"/>
        <end position="289"/>
    </location>
</feature>
<dbReference type="NCBIfam" id="TIGR01525">
    <property type="entry name" value="ATPase-IB_hvy"/>
    <property type="match status" value="1"/>
</dbReference>